<protein>
    <submittedName>
        <fullName evidence="2">Secreted protein</fullName>
    </submittedName>
</protein>
<dbReference type="Proteomes" id="UP000887576">
    <property type="component" value="Unplaced"/>
</dbReference>
<reference evidence="2" key="1">
    <citation type="submission" date="2022-11" db="UniProtKB">
        <authorList>
            <consortium name="WormBaseParasite"/>
        </authorList>
    </citation>
    <scope>IDENTIFICATION</scope>
</reference>
<name>A0AC34QIZ5_9BILA</name>
<accession>A0AC34QIZ5</accession>
<proteinExistence type="predicted"/>
<organism evidence="1 2">
    <name type="scientific">Panagrolaimus sp. JU765</name>
    <dbReference type="NCBI Taxonomy" id="591449"/>
    <lineage>
        <taxon>Eukaryota</taxon>
        <taxon>Metazoa</taxon>
        <taxon>Ecdysozoa</taxon>
        <taxon>Nematoda</taxon>
        <taxon>Chromadorea</taxon>
        <taxon>Rhabditida</taxon>
        <taxon>Tylenchina</taxon>
        <taxon>Panagrolaimomorpha</taxon>
        <taxon>Panagrolaimoidea</taxon>
        <taxon>Panagrolaimidae</taxon>
        <taxon>Panagrolaimus</taxon>
    </lineage>
</organism>
<evidence type="ECO:0000313" key="2">
    <source>
        <dbReference type="WBParaSite" id="JU765_v2.g16762.t1"/>
    </source>
</evidence>
<dbReference type="WBParaSite" id="JU765_v2.g16762.t1">
    <property type="protein sequence ID" value="JU765_v2.g16762.t1"/>
    <property type="gene ID" value="JU765_v2.g16762"/>
</dbReference>
<sequence length="161" mass="18513">MQPRLRRCAVNCVLTAVAICDVLTMTSYTLYLVRFRFLPSNEGYSYSWMLYLHGHQEFPKAHQKDDSAGSDHVHFDHCFVRVPDHRVATGVVGTPQWSLHVGHQPVLVQKRRRIAGFAQFDQLQRRFHPVLLHELQIPPNLFALADPCRKLGQESAQKEAL</sequence>
<evidence type="ECO:0000313" key="1">
    <source>
        <dbReference type="Proteomes" id="UP000887576"/>
    </source>
</evidence>